<dbReference type="InterPro" id="IPR014867">
    <property type="entry name" value="Spore_coat_CotH_CotH2/3/7"/>
</dbReference>
<evidence type="ECO:0000313" key="3">
    <source>
        <dbReference type="EMBL" id="CAG5002988.1"/>
    </source>
</evidence>
<feature type="domain" description="Ricin B lectin" evidence="1">
    <location>
        <begin position="426"/>
        <end position="491"/>
    </location>
</feature>
<name>A0A916N4Z5_9BACT</name>
<dbReference type="InterPro" id="IPR035992">
    <property type="entry name" value="Ricin_B-like_lectins"/>
</dbReference>
<evidence type="ECO:0000259" key="2">
    <source>
        <dbReference type="Pfam" id="PF18962"/>
    </source>
</evidence>
<dbReference type="CDD" id="cd00161">
    <property type="entry name" value="beta-trefoil_Ricin-like"/>
    <property type="match status" value="1"/>
</dbReference>
<dbReference type="AlphaFoldDB" id="A0A916N4Z5"/>
<dbReference type="Pfam" id="PF08757">
    <property type="entry name" value="CotH"/>
    <property type="match status" value="1"/>
</dbReference>
<organism evidence="3 4">
    <name type="scientific">Dyadobacter helix</name>
    <dbReference type="NCBI Taxonomy" id="2822344"/>
    <lineage>
        <taxon>Bacteria</taxon>
        <taxon>Pseudomonadati</taxon>
        <taxon>Bacteroidota</taxon>
        <taxon>Cytophagia</taxon>
        <taxon>Cytophagales</taxon>
        <taxon>Spirosomataceae</taxon>
        <taxon>Dyadobacter</taxon>
    </lineage>
</organism>
<dbReference type="SUPFAM" id="SSF50370">
    <property type="entry name" value="Ricin B-like lectins"/>
    <property type="match status" value="1"/>
</dbReference>
<sequence>MALKSQRYNGVSTGTILFAAFSLLLLNLSQAQTQQTNLPTLVITTTDNQPVDSKDDYRTGTLTVLAQGETDGIYNGAIQIKGRGNSTWNFNKKPYRIKLDTKTKLLGMNANAKDWVLLANFADKTLLRNALAFELGKFIGMPFSNSYRLVDVYLNNEFLGNYTLTDQVETAPDRVNLSGGDGSETSEGFFLEQDGFASDATETSWFQTTSKQIRFVIKDPDDEDITQQQKDDIKGYMDQYEGKLFSEDFKDATNGYRPKVDMASLVNWYLASEITGNPDAFWSTYMFKKTNEGKLYYGPLWDFDISFNNDTRIGSSTYRRMSDVAHENKTYIRQYLEDDQFFLALRTRWKQLQTDGLKAHLLSKLTSLKQQINDSQQLNFQKWDILNTIVYLELWARGSYSAETDFLTSYIENHIDWLDREINGPDTKYYYKLENQTNQKALATGSVFEGLTRIVQKDYTSDQSYQWDITNLNNGFFKIKNRSTGKILTAPTGKLQLYLDDDTPGSLYQQWRLTDTEINKYALVNRMTGMSADNRGATGDNDQITQEDKTLGSASQQWRLTALDEKPADALPLYISGLKAVKTANEVRLSWEVYSQKNGQGFEVQRVYADKNKLPVTLGSVPLRDDALGRYTFTDKNPLSGINYYRLKQIDKDGRFEFSRVVAIHIQELDQLTVSPSPATDMVRLTFLAAKEGTGKMEIWNTSGQQVKEAELSIKNGFNSARLDISRLNAGLYLVKLKTGDQMQVQKIIKTP</sequence>
<feature type="domain" description="Secretion system C-terminal sorting" evidence="2">
    <location>
        <begin position="675"/>
        <end position="749"/>
    </location>
</feature>
<dbReference type="Pfam" id="PF14200">
    <property type="entry name" value="RicinB_lectin_2"/>
    <property type="match status" value="2"/>
</dbReference>
<dbReference type="RefSeq" id="WP_215239569.1">
    <property type="nucleotide sequence ID" value="NZ_CAJRAF010000002.1"/>
</dbReference>
<dbReference type="PROSITE" id="PS50231">
    <property type="entry name" value="RICIN_B_LECTIN"/>
    <property type="match status" value="1"/>
</dbReference>
<dbReference type="Gene3D" id="2.80.10.50">
    <property type="match status" value="1"/>
</dbReference>
<dbReference type="Pfam" id="PF18962">
    <property type="entry name" value="Por_Secre_tail"/>
    <property type="match status" value="1"/>
</dbReference>
<evidence type="ECO:0000259" key="1">
    <source>
        <dbReference type="Pfam" id="PF14200"/>
    </source>
</evidence>
<dbReference type="InterPro" id="IPR026444">
    <property type="entry name" value="Secre_tail"/>
</dbReference>
<dbReference type="Proteomes" id="UP000680038">
    <property type="component" value="Unassembled WGS sequence"/>
</dbReference>
<accession>A0A916N4Z5</accession>
<dbReference type="InterPro" id="IPR000772">
    <property type="entry name" value="Ricin_B_lectin"/>
</dbReference>
<feature type="domain" description="Ricin B lectin" evidence="1">
    <location>
        <begin position="508"/>
        <end position="564"/>
    </location>
</feature>
<comment type="caution">
    <text evidence="3">The sequence shown here is derived from an EMBL/GenBank/DDBJ whole genome shotgun (WGS) entry which is preliminary data.</text>
</comment>
<evidence type="ECO:0000313" key="4">
    <source>
        <dbReference type="Proteomes" id="UP000680038"/>
    </source>
</evidence>
<keyword evidence="4" id="KW-1185">Reference proteome</keyword>
<proteinExistence type="predicted"/>
<gene>
    <name evidence="3" type="ORF">DYBT9275_03020</name>
</gene>
<dbReference type="EMBL" id="CAJRAF010000002">
    <property type="protein sequence ID" value="CAG5002988.1"/>
    <property type="molecule type" value="Genomic_DNA"/>
</dbReference>
<reference evidence="3" key="1">
    <citation type="submission" date="2021-04" db="EMBL/GenBank/DDBJ databases">
        <authorList>
            <person name="Rodrigo-Torres L."/>
            <person name="Arahal R. D."/>
            <person name="Lucena T."/>
        </authorList>
    </citation>
    <scope>NUCLEOTIDE SEQUENCE</scope>
    <source>
        <strain evidence="3">CECT 9275</strain>
    </source>
</reference>
<protein>
    <recommendedName>
        <fullName evidence="5">Por secretion system C-terminal sorting domain-containing protein</fullName>
    </recommendedName>
</protein>
<evidence type="ECO:0008006" key="5">
    <source>
        <dbReference type="Google" id="ProtNLM"/>
    </source>
</evidence>
<dbReference type="NCBIfam" id="TIGR04183">
    <property type="entry name" value="Por_Secre_tail"/>
    <property type="match status" value="1"/>
</dbReference>